<reference evidence="1" key="1">
    <citation type="submission" date="2021-03" db="EMBL/GenBank/DDBJ databases">
        <title>Draft genome sequence of rust myrtle Austropuccinia psidii MF-1, a brazilian biotype.</title>
        <authorList>
            <person name="Quecine M.C."/>
            <person name="Pachon D.M.R."/>
            <person name="Bonatelli M.L."/>
            <person name="Correr F.H."/>
            <person name="Franceschini L.M."/>
            <person name="Leite T.F."/>
            <person name="Margarido G.R.A."/>
            <person name="Almeida C.A."/>
            <person name="Ferrarezi J.A."/>
            <person name="Labate C.A."/>
        </authorList>
    </citation>
    <scope>NUCLEOTIDE SEQUENCE</scope>
    <source>
        <strain evidence="1">MF-1</strain>
    </source>
</reference>
<dbReference type="PANTHER" id="PTHR24559">
    <property type="entry name" value="TRANSPOSON TY3-I GAG-POL POLYPROTEIN"/>
    <property type="match status" value="1"/>
</dbReference>
<dbReference type="PANTHER" id="PTHR24559:SF444">
    <property type="entry name" value="REVERSE TRANSCRIPTASE DOMAIN-CONTAINING PROTEIN"/>
    <property type="match status" value="1"/>
</dbReference>
<dbReference type="OrthoDB" id="3563554at2759"/>
<dbReference type="InterPro" id="IPR053134">
    <property type="entry name" value="RNA-dir_DNA_polymerase"/>
</dbReference>
<dbReference type="Proteomes" id="UP000765509">
    <property type="component" value="Unassembled WGS sequence"/>
</dbReference>
<dbReference type="InterPro" id="IPR043128">
    <property type="entry name" value="Rev_trsase/Diguanyl_cyclase"/>
</dbReference>
<comment type="caution">
    <text evidence="1">The sequence shown here is derived from an EMBL/GenBank/DDBJ whole genome shotgun (WGS) entry which is preliminary data.</text>
</comment>
<gene>
    <name evidence="1" type="ORF">O181_017893</name>
</gene>
<proteinExistence type="predicted"/>
<name>A0A9Q3GS70_9BASI</name>
<dbReference type="AlphaFoldDB" id="A0A9Q3GS70"/>
<protein>
    <submittedName>
        <fullName evidence="1">Uncharacterized protein</fullName>
    </submittedName>
</protein>
<dbReference type="Gene3D" id="3.30.70.270">
    <property type="match status" value="1"/>
</dbReference>
<evidence type="ECO:0000313" key="2">
    <source>
        <dbReference type="Proteomes" id="UP000765509"/>
    </source>
</evidence>
<dbReference type="SUPFAM" id="SSF56672">
    <property type="entry name" value="DNA/RNA polymerases"/>
    <property type="match status" value="1"/>
</dbReference>
<dbReference type="EMBL" id="AVOT02005086">
    <property type="protein sequence ID" value="MBW0478178.1"/>
    <property type="molecule type" value="Genomic_DNA"/>
</dbReference>
<evidence type="ECO:0000313" key="1">
    <source>
        <dbReference type="EMBL" id="MBW0478178.1"/>
    </source>
</evidence>
<sequence length="177" mass="20706">MNQLLTVFKSSTIFSKIYLCGAYNILRIIEEDEHLTAFKTKYGGCEYLVMPFGLTNAPSSFERRLATSPEALSCQEKVYPERRVDFIKDNLQNFHQVLKQNKIKESTFFSIKAEVFSDLVDQIHKEVWQDKYYKEIIKQLARGESVSDYSLEPPAKLLLFKDRVVIPRNHEIQLDIF</sequence>
<keyword evidence="2" id="KW-1185">Reference proteome</keyword>
<accession>A0A9Q3GS70</accession>
<dbReference type="InterPro" id="IPR043502">
    <property type="entry name" value="DNA/RNA_pol_sf"/>
</dbReference>
<dbReference type="Gene3D" id="3.10.10.10">
    <property type="entry name" value="HIV Type 1 Reverse Transcriptase, subunit A, domain 1"/>
    <property type="match status" value="1"/>
</dbReference>
<organism evidence="1 2">
    <name type="scientific">Austropuccinia psidii MF-1</name>
    <dbReference type="NCBI Taxonomy" id="1389203"/>
    <lineage>
        <taxon>Eukaryota</taxon>
        <taxon>Fungi</taxon>
        <taxon>Dikarya</taxon>
        <taxon>Basidiomycota</taxon>
        <taxon>Pucciniomycotina</taxon>
        <taxon>Pucciniomycetes</taxon>
        <taxon>Pucciniales</taxon>
        <taxon>Sphaerophragmiaceae</taxon>
        <taxon>Austropuccinia</taxon>
    </lineage>
</organism>